<sequence>MISSFGHAPLLNRTNSGDHNLSDLAEFALPGKIERNRVPNTPRRGFTPSSINKKQQQRPQLKYFAPKNNRAEKPKGHISLSVLKEDVLNSPVPSKRVSGVYSNLTSRQYPAHRSPKPPPGSSRVLITPKSVSRTNLFYGQILPEPPLCSPRTVTDIVRVEDVSGAGWMNDCSLYSTPVFQKRLSRPVITIQSHVRRMLATKAYHAQRRNKAAVQIQRMARGIPQRKSWLNLYAGFKAAQLIQKVARGRLVRVSLRSKLAATNIQRVARGFVGRLKVRVLRLENLLSTVQSEHAKELKMIRKNKERQISKGIPSQIKKMQQEKQKKAQMATEEITELRKNNRHLREQNAQLGVHCEEMAKRNERSTIAAKQCIQHVEDLKAAVKKLEADQKKLMMLNSHFEKKLTDITQMIHRYDEMILFERKVSAIYVNTIKDHIKQINKACTDKDLANAIRNETISNIEKLQQVKACA</sequence>
<evidence type="ECO:0000313" key="3">
    <source>
        <dbReference type="EMBL" id="CAE0402142.1"/>
    </source>
</evidence>
<evidence type="ECO:0000256" key="2">
    <source>
        <dbReference type="SAM" id="MobiDB-lite"/>
    </source>
</evidence>
<dbReference type="PROSITE" id="PS50096">
    <property type="entry name" value="IQ"/>
    <property type="match status" value="4"/>
</dbReference>
<feature type="coiled-coil region" evidence="1">
    <location>
        <begin position="319"/>
        <end position="395"/>
    </location>
</feature>
<dbReference type="AlphaFoldDB" id="A0A7S3KVV7"/>
<reference evidence="3" key="1">
    <citation type="submission" date="2021-01" db="EMBL/GenBank/DDBJ databases">
        <authorList>
            <person name="Corre E."/>
            <person name="Pelletier E."/>
            <person name="Niang G."/>
            <person name="Scheremetjew M."/>
            <person name="Finn R."/>
            <person name="Kale V."/>
            <person name="Holt S."/>
            <person name="Cochrane G."/>
            <person name="Meng A."/>
            <person name="Brown T."/>
            <person name="Cohen L."/>
        </authorList>
    </citation>
    <scope>NUCLEOTIDE SEQUENCE</scope>
    <source>
        <strain evidence="3">CCMP127</strain>
    </source>
</reference>
<feature type="compositionally biased region" description="Polar residues" evidence="2">
    <location>
        <begin position="47"/>
        <end position="58"/>
    </location>
</feature>
<name>A0A7S3KVV7_9STRA</name>
<keyword evidence="1" id="KW-0175">Coiled coil</keyword>
<dbReference type="Pfam" id="PF00612">
    <property type="entry name" value="IQ"/>
    <property type="match status" value="3"/>
</dbReference>
<gene>
    <name evidence="3" type="ORF">ACOF00016_LOCUS437</name>
</gene>
<protein>
    <submittedName>
        <fullName evidence="3">Uncharacterized protein</fullName>
    </submittedName>
</protein>
<feature type="region of interest" description="Disordered" evidence="2">
    <location>
        <begin position="33"/>
        <end position="58"/>
    </location>
</feature>
<feature type="region of interest" description="Disordered" evidence="2">
    <location>
        <begin position="1"/>
        <end position="21"/>
    </location>
</feature>
<feature type="region of interest" description="Disordered" evidence="2">
    <location>
        <begin position="105"/>
        <end position="125"/>
    </location>
</feature>
<accession>A0A7S3KVV7</accession>
<dbReference type="EMBL" id="HBIM01000501">
    <property type="protein sequence ID" value="CAE0402142.1"/>
    <property type="molecule type" value="Transcribed_RNA"/>
</dbReference>
<dbReference type="SMART" id="SM00015">
    <property type="entry name" value="IQ"/>
    <property type="match status" value="3"/>
</dbReference>
<evidence type="ECO:0000256" key="1">
    <source>
        <dbReference type="SAM" id="Coils"/>
    </source>
</evidence>
<dbReference type="Gene3D" id="1.20.5.190">
    <property type="match status" value="1"/>
</dbReference>
<proteinExistence type="predicted"/>
<organism evidence="3">
    <name type="scientific">Amphora coffeiformis</name>
    <dbReference type="NCBI Taxonomy" id="265554"/>
    <lineage>
        <taxon>Eukaryota</taxon>
        <taxon>Sar</taxon>
        <taxon>Stramenopiles</taxon>
        <taxon>Ochrophyta</taxon>
        <taxon>Bacillariophyta</taxon>
        <taxon>Bacillariophyceae</taxon>
        <taxon>Bacillariophycidae</taxon>
        <taxon>Thalassiophysales</taxon>
        <taxon>Catenulaceae</taxon>
        <taxon>Amphora</taxon>
    </lineage>
</organism>
<dbReference type="InterPro" id="IPR000048">
    <property type="entry name" value="IQ_motif_EF-hand-BS"/>
</dbReference>